<keyword evidence="2" id="KW-1185">Reference proteome</keyword>
<dbReference type="AlphaFoldDB" id="A0AA88CWM3"/>
<protein>
    <submittedName>
        <fullName evidence="1">Uncharacterized protein</fullName>
    </submittedName>
</protein>
<reference evidence="1" key="1">
    <citation type="submission" date="2023-07" db="EMBL/GenBank/DDBJ databases">
        <title>draft genome sequence of fig (Ficus carica).</title>
        <authorList>
            <person name="Takahashi T."/>
            <person name="Nishimura K."/>
        </authorList>
    </citation>
    <scope>NUCLEOTIDE SEQUENCE</scope>
</reference>
<proteinExistence type="predicted"/>
<dbReference type="Proteomes" id="UP001187192">
    <property type="component" value="Unassembled WGS sequence"/>
</dbReference>
<sequence length="45" mass="4816">MNSDSSPPAVNNDLLMEVKIVAAAWTSDDLDEASAPTPRGRFVNL</sequence>
<dbReference type="EMBL" id="BTGU01000003">
    <property type="protein sequence ID" value="GMN32712.1"/>
    <property type="molecule type" value="Genomic_DNA"/>
</dbReference>
<evidence type="ECO:0000313" key="1">
    <source>
        <dbReference type="EMBL" id="GMN32712.1"/>
    </source>
</evidence>
<organism evidence="1 2">
    <name type="scientific">Ficus carica</name>
    <name type="common">Common fig</name>
    <dbReference type="NCBI Taxonomy" id="3494"/>
    <lineage>
        <taxon>Eukaryota</taxon>
        <taxon>Viridiplantae</taxon>
        <taxon>Streptophyta</taxon>
        <taxon>Embryophyta</taxon>
        <taxon>Tracheophyta</taxon>
        <taxon>Spermatophyta</taxon>
        <taxon>Magnoliopsida</taxon>
        <taxon>eudicotyledons</taxon>
        <taxon>Gunneridae</taxon>
        <taxon>Pentapetalae</taxon>
        <taxon>rosids</taxon>
        <taxon>fabids</taxon>
        <taxon>Rosales</taxon>
        <taxon>Moraceae</taxon>
        <taxon>Ficeae</taxon>
        <taxon>Ficus</taxon>
    </lineage>
</organism>
<name>A0AA88CWM3_FICCA</name>
<comment type="caution">
    <text evidence="1">The sequence shown here is derived from an EMBL/GenBank/DDBJ whole genome shotgun (WGS) entry which is preliminary data.</text>
</comment>
<accession>A0AA88CWM3</accession>
<evidence type="ECO:0000313" key="2">
    <source>
        <dbReference type="Proteomes" id="UP001187192"/>
    </source>
</evidence>
<gene>
    <name evidence="1" type="ORF">TIFTF001_003805</name>
</gene>